<accession>A0A6J4ICU0</accession>
<reference evidence="1" key="1">
    <citation type="submission" date="2020-02" db="EMBL/GenBank/DDBJ databases">
        <authorList>
            <person name="Meier V. D."/>
        </authorList>
    </citation>
    <scope>NUCLEOTIDE SEQUENCE</scope>
    <source>
        <strain evidence="1">AVDCRST_MAG93</strain>
    </source>
</reference>
<evidence type="ECO:0000313" key="1">
    <source>
        <dbReference type="EMBL" id="CAA9248962.1"/>
    </source>
</evidence>
<organism evidence="1">
    <name type="scientific">uncultured Chloroflexia bacterium</name>
    <dbReference type="NCBI Taxonomy" id="1672391"/>
    <lineage>
        <taxon>Bacteria</taxon>
        <taxon>Bacillati</taxon>
        <taxon>Chloroflexota</taxon>
        <taxon>Chloroflexia</taxon>
        <taxon>environmental samples</taxon>
    </lineage>
</organism>
<protein>
    <submittedName>
        <fullName evidence="1">Uncharacterized protein</fullName>
    </submittedName>
</protein>
<proteinExistence type="predicted"/>
<sequence>MEQDYGLAFSSDLDFDTYIAVDLDAHLAPPRTNQYENY</sequence>
<gene>
    <name evidence="1" type="ORF">AVDCRST_MAG93-1658</name>
</gene>
<dbReference type="EMBL" id="CADCTR010000561">
    <property type="protein sequence ID" value="CAA9248962.1"/>
    <property type="molecule type" value="Genomic_DNA"/>
</dbReference>
<name>A0A6J4ICU0_9CHLR</name>
<dbReference type="AlphaFoldDB" id="A0A6J4ICU0"/>